<proteinExistence type="predicted"/>
<gene>
    <name evidence="1" type="ORF">LOK49_LG12G02006</name>
</gene>
<evidence type="ECO:0000313" key="2">
    <source>
        <dbReference type="Proteomes" id="UP001060215"/>
    </source>
</evidence>
<protein>
    <submittedName>
        <fullName evidence="1">ABC transporter G family member 40</fullName>
    </submittedName>
</protein>
<comment type="caution">
    <text evidence="1">The sequence shown here is derived from an EMBL/GenBank/DDBJ whole genome shotgun (WGS) entry which is preliminary data.</text>
</comment>
<dbReference type="Proteomes" id="UP001060215">
    <property type="component" value="Chromosome 13"/>
</dbReference>
<name>A0ACC0FQS3_9ERIC</name>
<reference evidence="1 2" key="1">
    <citation type="journal article" date="2022" name="Plant J.">
        <title>Chromosome-level genome of Camellia lanceoleosa provides a valuable resource for understanding genome evolution and self-incompatibility.</title>
        <authorList>
            <person name="Gong W."/>
            <person name="Xiao S."/>
            <person name="Wang L."/>
            <person name="Liao Z."/>
            <person name="Chang Y."/>
            <person name="Mo W."/>
            <person name="Hu G."/>
            <person name="Li W."/>
            <person name="Zhao G."/>
            <person name="Zhu H."/>
            <person name="Hu X."/>
            <person name="Ji K."/>
            <person name="Xiang X."/>
            <person name="Song Q."/>
            <person name="Yuan D."/>
            <person name="Jin S."/>
            <person name="Zhang L."/>
        </authorList>
    </citation>
    <scope>NUCLEOTIDE SEQUENCE [LARGE SCALE GENOMIC DNA]</scope>
    <source>
        <strain evidence="1">SQ_2022a</strain>
    </source>
</reference>
<evidence type="ECO:0000313" key="1">
    <source>
        <dbReference type="EMBL" id="KAI7990331.1"/>
    </source>
</evidence>
<sequence>MALEWVVLGYAAGVEAMVLLLTLPGVDRLRKGLIEEELKNGGAELHPLSMISPQRLGFQENQKMLNRDRVGVTDIASVRLLFDTLKIVREVWFRGGTVPLKRFESSWR</sequence>
<organism evidence="1 2">
    <name type="scientific">Camellia lanceoleosa</name>
    <dbReference type="NCBI Taxonomy" id="1840588"/>
    <lineage>
        <taxon>Eukaryota</taxon>
        <taxon>Viridiplantae</taxon>
        <taxon>Streptophyta</taxon>
        <taxon>Embryophyta</taxon>
        <taxon>Tracheophyta</taxon>
        <taxon>Spermatophyta</taxon>
        <taxon>Magnoliopsida</taxon>
        <taxon>eudicotyledons</taxon>
        <taxon>Gunneridae</taxon>
        <taxon>Pentapetalae</taxon>
        <taxon>asterids</taxon>
        <taxon>Ericales</taxon>
        <taxon>Theaceae</taxon>
        <taxon>Camellia</taxon>
    </lineage>
</organism>
<dbReference type="EMBL" id="CM045770">
    <property type="protein sequence ID" value="KAI7990331.1"/>
    <property type="molecule type" value="Genomic_DNA"/>
</dbReference>
<keyword evidence="2" id="KW-1185">Reference proteome</keyword>
<accession>A0ACC0FQS3</accession>